<evidence type="ECO:0000256" key="1">
    <source>
        <dbReference type="ARBA" id="ARBA00022448"/>
    </source>
</evidence>
<dbReference type="GO" id="GO:0055085">
    <property type="term" value="P:transmembrane transport"/>
    <property type="evidence" value="ECO:0007669"/>
    <property type="project" value="InterPro"/>
</dbReference>
<evidence type="ECO:0000313" key="10">
    <source>
        <dbReference type="EMBL" id="ADV45586.1"/>
    </source>
</evidence>
<keyword evidence="3" id="KW-0285">Flavoprotein</keyword>
<dbReference type="Proteomes" id="UP000008633">
    <property type="component" value="Chromosome"/>
</dbReference>
<organism evidence="10 11">
    <name type="scientific">Nitratifractor salsuginis (strain DSM 16511 / JCM 12458 / E9I37-1)</name>
    <dbReference type="NCBI Taxonomy" id="749222"/>
    <lineage>
        <taxon>Bacteria</taxon>
        <taxon>Pseudomonadati</taxon>
        <taxon>Campylobacterota</taxon>
        <taxon>Epsilonproteobacteria</taxon>
        <taxon>Campylobacterales</taxon>
        <taxon>Sulfurovaceae</taxon>
        <taxon>Nitratifractor</taxon>
    </lineage>
</organism>
<feature type="transmembrane region" description="Helical" evidence="9">
    <location>
        <begin position="268"/>
        <end position="287"/>
    </location>
</feature>
<dbReference type="KEGG" id="nsa:Nitsa_0315"/>
<keyword evidence="4" id="KW-0288">FMN</keyword>
<name>E6WZK6_NITSE</name>
<dbReference type="AlphaFoldDB" id="E6WZK6"/>
<keyword evidence="1" id="KW-0813">Transport</keyword>
<keyword evidence="8 9" id="KW-0472">Membrane</keyword>
<accession>E6WZK6</accession>
<dbReference type="InterPro" id="IPR004338">
    <property type="entry name" value="NqrB/RnfD"/>
</dbReference>
<evidence type="ECO:0000256" key="9">
    <source>
        <dbReference type="SAM" id="Phobius"/>
    </source>
</evidence>
<keyword evidence="6" id="KW-1278">Translocase</keyword>
<gene>
    <name evidence="10" type="ordered locus">Nitsa_0315</name>
</gene>
<feature type="transmembrane region" description="Helical" evidence="9">
    <location>
        <begin position="244"/>
        <end position="261"/>
    </location>
</feature>
<dbReference type="RefSeq" id="WP_013553283.1">
    <property type="nucleotide sequence ID" value="NC_014935.1"/>
</dbReference>
<evidence type="ECO:0000256" key="3">
    <source>
        <dbReference type="ARBA" id="ARBA00022630"/>
    </source>
</evidence>
<dbReference type="EMBL" id="CP002452">
    <property type="protein sequence ID" value="ADV45586.1"/>
    <property type="molecule type" value="Genomic_DNA"/>
</dbReference>
<keyword evidence="5 9" id="KW-0812">Transmembrane</keyword>
<evidence type="ECO:0000256" key="4">
    <source>
        <dbReference type="ARBA" id="ARBA00022643"/>
    </source>
</evidence>
<evidence type="ECO:0000256" key="8">
    <source>
        <dbReference type="ARBA" id="ARBA00023136"/>
    </source>
</evidence>
<keyword evidence="2" id="KW-0597">Phosphoprotein</keyword>
<sequence>MTRFRSFCKRFHPQLQQLLNLLLILLLGKYAAHLYLPWSHILFLFFIAAVTEHLLIYWRRGRVEYLSYSALNTAAGVMLMMVAPRLWILAFLIVAGLAQKHLLVRKGRHFYNPSNFALILGLLLFYRQAHIVLGQLGHERWLGAAVLLLGALILLRVGRWIIPLCFSLAYLFFQLRWVGASDPTLIPETVIYRFFSVSFIVFILFMLTDPRTTPEKGWQQALFAVGVAAVASWLDAWHGFRVQHLFMALFLLSPLVPLFSAQAWRDRTLLVFSIGLFLLSLGAIIQIESQPPYFFEMDR</sequence>
<dbReference type="GO" id="GO:0005886">
    <property type="term" value="C:plasma membrane"/>
    <property type="evidence" value="ECO:0007669"/>
    <property type="project" value="TreeGrafter"/>
</dbReference>
<protein>
    <submittedName>
        <fullName evidence="10">Uncharacterized protein</fullName>
    </submittedName>
</protein>
<dbReference type="PANTHER" id="PTHR30578">
    <property type="entry name" value="ELECTRON TRANSPORT COMPLEX PROTEIN RNFD"/>
    <property type="match status" value="1"/>
</dbReference>
<dbReference type="Pfam" id="PF03116">
    <property type="entry name" value="NQR2_RnfD_RnfE"/>
    <property type="match status" value="1"/>
</dbReference>
<feature type="transmembrane region" description="Helical" evidence="9">
    <location>
        <begin position="141"/>
        <end position="170"/>
    </location>
</feature>
<feature type="transmembrane region" description="Helical" evidence="9">
    <location>
        <begin position="220"/>
        <end position="238"/>
    </location>
</feature>
<reference evidence="11" key="2">
    <citation type="submission" date="2011-01" db="EMBL/GenBank/DDBJ databases">
        <title>The complete genome of Nitratifractor salsuginis DSM 16511.</title>
        <authorList>
            <consortium name="US DOE Joint Genome Institute (JGI-PGF)"/>
            <person name="Lucas S."/>
            <person name="Copeland A."/>
            <person name="Lapidus A."/>
            <person name="Bruce D."/>
            <person name="Goodwin L."/>
            <person name="Pitluck S."/>
            <person name="Kyrpides N."/>
            <person name="Mavromatis K."/>
            <person name="Ivanova N."/>
            <person name="Mikhailova N."/>
            <person name="Zeytun A."/>
            <person name="Detter J.C."/>
            <person name="Tapia R."/>
            <person name="Han C."/>
            <person name="Land M."/>
            <person name="Hauser L."/>
            <person name="Markowitz V."/>
            <person name="Cheng J.-F."/>
            <person name="Hugenholtz P."/>
            <person name="Woyke T."/>
            <person name="Wu D."/>
            <person name="Tindall B."/>
            <person name="Schuetze A."/>
            <person name="Brambilla E."/>
            <person name="Klenk H.-P."/>
            <person name="Eisen J.A."/>
        </authorList>
    </citation>
    <scope>NUCLEOTIDE SEQUENCE [LARGE SCALE GENOMIC DNA]</scope>
    <source>
        <strain evidence="11">DSM 16511 / JCM 12458 / E9I37-1</strain>
    </source>
</reference>
<dbReference type="PANTHER" id="PTHR30578:SF0">
    <property type="entry name" value="ION-TRANSLOCATING OXIDOREDUCTASE COMPLEX SUBUNIT D"/>
    <property type="match status" value="1"/>
</dbReference>
<dbReference type="HOGENOM" id="CLU_930105_0_0_7"/>
<feature type="transmembrane region" description="Helical" evidence="9">
    <location>
        <begin position="110"/>
        <end position="129"/>
    </location>
</feature>
<dbReference type="STRING" id="749222.Nitsa_0315"/>
<keyword evidence="7 9" id="KW-1133">Transmembrane helix</keyword>
<dbReference type="eggNOG" id="COG1805">
    <property type="taxonomic scope" value="Bacteria"/>
</dbReference>
<feature type="transmembrane region" description="Helical" evidence="9">
    <location>
        <begin position="70"/>
        <end position="98"/>
    </location>
</feature>
<keyword evidence="11" id="KW-1185">Reference proteome</keyword>
<evidence type="ECO:0000256" key="7">
    <source>
        <dbReference type="ARBA" id="ARBA00022989"/>
    </source>
</evidence>
<evidence type="ECO:0000256" key="6">
    <source>
        <dbReference type="ARBA" id="ARBA00022967"/>
    </source>
</evidence>
<evidence type="ECO:0000313" key="11">
    <source>
        <dbReference type="Proteomes" id="UP000008633"/>
    </source>
</evidence>
<proteinExistence type="predicted"/>
<reference evidence="10 11" key="1">
    <citation type="journal article" date="2011" name="Stand. Genomic Sci.">
        <title>Complete genome sequence of Nitratifractor salsuginis type strain (E9I37-1).</title>
        <authorList>
            <person name="Anderson I."/>
            <person name="Sikorski J."/>
            <person name="Zeytun A."/>
            <person name="Nolan M."/>
            <person name="Lapidus A."/>
            <person name="Lucas S."/>
            <person name="Hammon N."/>
            <person name="Deshpande S."/>
            <person name="Cheng J.F."/>
            <person name="Tapia R."/>
            <person name="Han C."/>
            <person name="Goodwin L."/>
            <person name="Pitluck S."/>
            <person name="Liolios K."/>
            <person name="Pagani I."/>
            <person name="Ivanova N."/>
            <person name="Huntemann M."/>
            <person name="Mavromatis K."/>
            <person name="Ovchinikova G."/>
            <person name="Pati A."/>
            <person name="Chen A."/>
            <person name="Palaniappan K."/>
            <person name="Land M."/>
            <person name="Hauser L."/>
            <person name="Brambilla E.M."/>
            <person name="Ngatchou-Djao O.D."/>
            <person name="Rohde M."/>
            <person name="Tindall B.J."/>
            <person name="Goker M."/>
            <person name="Detter J.C."/>
            <person name="Woyke T."/>
            <person name="Bristow J."/>
            <person name="Eisen J.A."/>
            <person name="Markowitz V."/>
            <person name="Hugenholtz P."/>
            <person name="Klenk H.P."/>
            <person name="Kyrpides N.C."/>
        </authorList>
    </citation>
    <scope>NUCLEOTIDE SEQUENCE [LARGE SCALE GENOMIC DNA]</scope>
    <source>
        <strain evidence="11">DSM 16511 / JCM 12458 / E9I37-1</strain>
    </source>
</reference>
<dbReference type="OrthoDB" id="5287961at2"/>
<feature type="transmembrane region" description="Helical" evidence="9">
    <location>
        <begin position="41"/>
        <end position="58"/>
    </location>
</feature>
<feature type="transmembrane region" description="Helical" evidence="9">
    <location>
        <begin position="190"/>
        <end position="208"/>
    </location>
</feature>
<evidence type="ECO:0000256" key="2">
    <source>
        <dbReference type="ARBA" id="ARBA00022553"/>
    </source>
</evidence>
<evidence type="ECO:0000256" key="5">
    <source>
        <dbReference type="ARBA" id="ARBA00022692"/>
    </source>
</evidence>